<evidence type="ECO:0000256" key="1">
    <source>
        <dbReference type="SAM" id="MobiDB-lite"/>
    </source>
</evidence>
<keyword evidence="4" id="KW-1185">Reference proteome</keyword>
<sequence length="62" mass="6351">MAALLYLLIPVAIVIAIWLGIRYRTSSRRWLVGPLSGSVASNERGFESSASGDGGDGGGGGD</sequence>
<organism evidence="3 4">
    <name type="scientific">Kumtagia ephedrae</name>
    <dbReference type="NCBI Taxonomy" id="2116701"/>
    <lineage>
        <taxon>Bacteria</taxon>
        <taxon>Pseudomonadati</taxon>
        <taxon>Pseudomonadota</taxon>
        <taxon>Alphaproteobacteria</taxon>
        <taxon>Hyphomicrobiales</taxon>
        <taxon>Phyllobacteriaceae</taxon>
        <taxon>Kumtagia</taxon>
    </lineage>
</organism>
<evidence type="ECO:0000313" key="4">
    <source>
        <dbReference type="Proteomes" id="UP000241229"/>
    </source>
</evidence>
<comment type="caution">
    <text evidence="3">The sequence shown here is derived from an EMBL/GenBank/DDBJ whole genome shotgun (WGS) entry which is preliminary data.</text>
</comment>
<evidence type="ECO:0000313" key="3">
    <source>
        <dbReference type="EMBL" id="PSJ57505.1"/>
    </source>
</evidence>
<protein>
    <submittedName>
        <fullName evidence="3">Uncharacterized protein</fullName>
    </submittedName>
</protein>
<reference evidence="3 4" key="1">
    <citation type="submission" date="2018-03" db="EMBL/GenBank/DDBJ databases">
        <title>The draft genome of Mesorhizobium sp. 6GN-30.</title>
        <authorList>
            <person name="Liu L."/>
            <person name="Li L."/>
            <person name="Wang T."/>
            <person name="Zhang X."/>
            <person name="Liang L."/>
        </authorList>
    </citation>
    <scope>NUCLEOTIDE SEQUENCE [LARGE SCALE GENOMIC DNA]</scope>
    <source>
        <strain evidence="3 4">6GN30</strain>
    </source>
</reference>
<accession>A0A2P7S4V5</accession>
<dbReference type="Proteomes" id="UP000241229">
    <property type="component" value="Unassembled WGS sequence"/>
</dbReference>
<dbReference type="OrthoDB" id="8101327at2"/>
<name>A0A2P7S4V5_9HYPH</name>
<feature type="compositionally biased region" description="Gly residues" evidence="1">
    <location>
        <begin position="52"/>
        <end position="62"/>
    </location>
</feature>
<dbReference type="RefSeq" id="WP_106773569.1">
    <property type="nucleotide sequence ID" value="NZ_PXYK01000017.1"/>
</dbReference>
<proteinExistence type="predicted"/>
<evidence type="ECO:0000256" key="2">
    <source>
        <dbReference type="SAM" id="Phobius"/>
    </source>
</evidence>
<feature type="region of interest" description="Disordered" evidence="1">
    <location>
        <begin position="37"/>
        <end position="62"/>
    </location>
</feature>
<keyword evidence="2" id="KW-0812">Transmembrane</keyword>
<feature type="transmembrane region" description="Helical" evidence="2">
    <location>
        <begin position="6"/>
        <end position="23"/>
    </location>
</feature>
<gene>
    <name evidence="3" type="ORF">C7I84_17835</name>
</gene>
<dbReference type="EMBL" id="PXYK01000017">
    <property type="protein sequence ID" value="PSJ57505.1"/>
    <property type="molecule type" value="Genomic_DNA"/>
</dbReference>
<keyword evidence="2" id="KW-0472">Membrane</keyword>
<keyword evidence="2" id="KW-1133">Transmembrane helix</keyword>
<dbReference type="AlphaFoldDB" id="A0A2P7S4V5"/>